<dbReference type="PIRSF" id="PIRSF016478">
    <property type="entry name" value="Coatomer_esu"/>
    <property type="match status" value="1"/>
</dbReference>
<proteinExistence type="inferred from homology"/>
<dbReference type="STRING" id="554155.C5FWE1"/>
<reference evidence="13" key="1">
    <citation type="journal article" date="2012" name="MBio">
        <title>Comparative genome analysis of Trichophyton rubrum and related dermatophytes reveals candidate genes involved in infection.</title>
        <authorList>
            <person name="Martinez D.A."/>
            <person name="Oliver B.G."/>
            <person name="Graeser Y."/>
            <person name="Goldberg J.M."/>
            <person name="Li W."/>
            <person name="Martinez-Rossi N.M."/>
            <person name="Monod M."/>
            <person name="Shelest E."/>
            <person name="Barton R.C."/>
            <person name="Birch E."/>
            <person name="Brakhage A.A."/>
            <person name="Chen Z."/>
            <person name="Gurr S.J."/>
            <person name="Heiman D."/>
            <person name="Heitman J."/>
            <person name="Kosti I."/>
            <person name="Rossi A."/>
            <person name="Saif S."/>
            <person name="Samalova M."/>
            <person name="Saunders C.W."/>
            <person name="Shea T."/>
            <person name="Summerbell R.C."/>
            <person name="Xu J."/>
            <person name="Young S."/>
            <person name="Zeng Q."/>
            <person name="Birren B.W."/>
            <person name="Cuomo C.A."/>
            <person name="White T.C."/>
        </authorList>
    </citation>
    <scope>NUCLEOTIDE SEQUENCE [LARGE SCALE GENOMIC DNA]</scope>
    <source>
        <strain evidence="13">ATCC MYA-4605 / CBS 113480</strain>
    </source>
</reference>
<keyword evidence="5 11" id="KW-0963">Cytoplasm</keyword>
<dbReference type="Pfam" id="PF04733">
    <property type="entry name" value="Coatomer_E"/>
    <property type="match status" value="1"/>
</dbReference>
<dbReference type="OMA" id="MIVLSQH"/>
<dbReference type="eggNOG" id="KOG3081">
    <property type="taxonomic scope" value="Eukaryota"/>
</dbReference>
<comment type="similarity">
    <text evidence="3 11">Belongs to the COPE family.</text>
</comment>
<dbReference type="SUPFAM" id="SSF48452">
    <property type="entry name" value="TPR-like"/>
    <property type="match status" value="1"/>
</dbReference>
<evidence type="ECO:0000256" key="2">
    <source>
        <dbReference type="ARBA" id="ARBA00004347"/>
    </source>
</evidence>
<dbReference type="InterPro" id="IPR006822">
    <property type="entry name" value="Coatomer_esu"/>
</dbReference>
<evidence type="ECO:0000256" key="9">
    <source>
        <dbReference type="ARBA" id="ARBA00023136"/>
    </source>
</evidence>
<gene>
    <name evidence="12" type="ORF">MCYG_07044</name>
</gene>
<dbReference type="GO" id="GO:0005198">
    <property type="term" value="F:structural molecule activity"/>
    <property type="evidence" value="ECO:0007669"/>
    <property type="project" value="UniProtKB-UniRule"/>
</dbReference>
<dbReference type="GO" id="GO:0006888">
    <property type="term" value="P:endoplasmic reticulum to Golgi vesicle-mediated transport"/>
    <property type="evidence" value="ECO:0007669"/>
    <property type="project" value="TreeGrafter"/>
</dbReference>
<dbReference type="Gene3D" id="1.25.40.10">
    <property type="entry name" value="Tetratricopeptide repeat domain"/>
    <property type="match status" value="1"/>
</dbReference>
<organism evidence="12 13">
    <name type="scientific">Arthroderma otae (strain ATCC MYA-4605 / CBS 113480)</name>
    <name type="common">Microsporum canis</name>
    <dbReference type="NCBI Taxonomy" id="554155"/>
    <lineage>
        <taxon>Eukaryota</taxon>
        <taxon>Fungi</taxon>
        <taxon>Dikarya</taxon>
        <taxon>Ascomycota</taxon>
        <taxon>Pezizomycotina</taxon>
        <taxon>Eurotiomycetes</taxon>
        <taxon>Eurotiomycetidae</taxon>
        <taxon>Onygenales</taxon>
        <taxon>Arthrodermataceae</taxon>
        <taxon>Microsporum</taxon>
    </lineage>
</organism>
<dbReference type="GO" id="GO:0030126">
    <property type="term" value="C:COPI vesicle coat"/>
    <property type="evidence" value="ECO:0007669"/>
    <property type="project" value="TreeGrafter"/>
</dbReference>
<accession>C5FWE1</accession>
<dbReference type="GO" id="GO:0000139">
    <property type="term" value="C:Golgi membrane"/>
    <property type="evidence" value="ECO:0007669"/>
    <property type="project" value="UniProtKB-SubCell"/>
</dbReference>
<dbReference type="GeneID" id="9228112"/>
<dbReference type="GO" id="GO:0006891">
    <property type="term" value="P:intra-Golgi vesicle-mediated transport"/>
    <property type="evidence" value="ECO:0007669"/>
    <property type="project" value="TreeGrafter"/>
</dbReference>
<evidence type="ECO:0000256" key="3">
    <source>
        <dbReference type="ARBA" id="ARBA00008827"/>
    </source>
</evidence>
<sequence>MADLDTLKQELLNIQNAFYQGQYEQVVDFDTSSFSSENALAARVLKLRAQIAVGQSKEVLKSLGAKRDTPELDAVAALAQHASGNEAEALKLAEDLAAKHGDNAAVQVLAGQVLHAQDKTAEALALLSKHSGNLEAVALIVQIHLQQNRSDLALKEVQAARRWAQDSLLVNLAESWVGMRMGGEKYQAAFYVYEELASVPSTSSALSIVGQAVSELHLGRLPEAEAALQSAIQKYPEDPQVLANSIVLNAIGGKDKEELIAKLSKVQPDHAFLTDLEEKSALFDTAAAKYSVKA</sequence>
<dbReference type="InterPro" id="IPR011990">
    <property type="entry name" value="TPR-like_helical_dom_sf"/>
</dbReference>
<evidence type="ECO:0000256" key="5">
    <source>
        <dbReference type="ARBA" id="ARBA00022490"/>
    </source>
</evidence>
<dbReference type="HOGENOM" id="CLU_049363_1_0_1"/>
<evidence type="ECO:0000256" key="7">
    <source>
        <dbReference type="ARBA" id="ARBA00022927"/>
    </source>
</evidence>
<keyword evidence="8 11" id="KW-0333">Golgi apparatus</keyword>
<dbReference type="OrthoDB" id="310217at2759"/>
<dbReference type="PANTHER" id="PTHR10805:SF0">
    <property type="entry name" value="COATOMER SUBUNIT EPSILON"/>
    <property type="match status" value="1"/>
</dbReference>
<keyword evidence="7 11" id="KW-0653">Protein transport</keyword>
<comment type="subcellular location">
    <subcellularLocation>
        <location evidence="2">Cytoplasmic vesicle</location>
        <location evidence="2">COPI-coated vesicle membrane</location>
        <topology evidence="2">Peripheral membrane protein</topology>
        <orientation evidence="2">Cytoplasmic side</orientation>
    </subcellularLocation>
    <subcellularLocation>
        <location evidence="1">Golgi apparatus membrane</location>
        <topology evidence="1">Peripheral membrane protein</topology>
        <orientation evidence="1">Cytoplasmic side</orientation>
    </subcellularLocation>
</comment>
<evidence type="ECO:0000313" key="12">
    <source>
        <dbReference type="EMBL" id="EEQ34225.1"/>
    </source>
</evidence>
<dbReference type="GO" id="GO:0015031">
    <property type="term" value="P:protein transport"/>
    <property type="evidence" value="ECO:0007669"/>
    <property type="project" value="UniProtKB-UniRule"/>
</dbReference>
<evidence type="ECO:0000256" key="8">
    <source>
        <dbReference type="ARBA" id="ARBA00023034"/>
    </source>
</evidence>
<dbReference type="RefSeq" id="XP_002845080.1">
    <property type="nucleotide sequence ID" value="XM_002845034.1"/>
</dbReference>
<protein>
    <recommendedName>
        <fullName evidence="11">Coatomer subunit epsilon</fullName>
    </recommendedName>
</protein>
<dbReference type="AlphaFoldDB" id="C5FWE1"/>
<dbReference type="GO" id="GO:0006890">
    <property type="term" value="P:retrograde vesicle-mediated transport, Golgi to endoplasmic reticulum"/>
    <property type="evidence" value="ECO:0007669"/>
    <property type="project" value="UniProtKB-UniRule"/>
</dbReference>
<evidence type="ECO:0000256" key="4">
    <source>
        <dbReference type="ARBA" id="ARBA00022448"/>
    </source>
</evidence>
<evidence type="ECO:0000256" key="10">
    <source>
        <dbReference type="ARBA" id="ARBA00023329"/>
    </source>
</evidence>
<evidence type="ECO:0000256" key="11">
    <source>
        <dbReference type="PIRNR" id="PIRNR016478"/>
    </source>
</evidence>
<keyword evidence="4 11" id="KW-0813">Transport</keyword>
<dbReference type="Proteomes" id="UP000002035">
    <property type="component" value="Unassembled WGS sequence"/>
</dbReference>
<dbReference type="PANTHER" id="PTHR10805">
    <property type="entry name" value="COATOMER SUBUNIT EPSILON"/>
    <property type="match status" value="1"/>
</dbReference>
<comment type="function">
    <text evidence="11">The coatomer is a cytosolic protein complex that binds to dilysine motifs and reversibly associates with Golgi non-clathrin-coated vesicles, which further mediate biosynthetic protein transport from the ER, via the Golgi up to the trans Golgi network. The coatomer complex is required for budding from Golgi membranes, and is essential for the retrograde Golgi-to-ER transport of dilysine-tagged proteins.</text>
</comment>
<keyword evidence="6 11" id="KW-0931">ER-Golgi transport</keyword>
<keyword evidence="13" id="KW-1185">Reference proteome</keyword>
<name>C5FWE1_ARTOC</name>
<evidence type="ECO:0000256" key="1">
    <source>
        <dbReference type="ARBA" id="ARBA00004255"/>
    </source>
</evidence>
<dbReference type="EMBL" id="DS995706">
    <property type="protein sequence ID" value="EEQ34225.1"/>
    <property type="molecule type" value="Genomic_DNA"/>
</dbReference>
<evidence type="ECO:0000256" key="6">
    <source>
        <dbReference type="ARBA" id="ARBA00022892"/>
    </source>
</evidence>
<keyword evidence="9 11" id="KW-0472">Membrane</keyword>
<dbReference type="VEuPathDB" id="FungiDB:MCYG_07044"/>
<evidence type="ECO:0000313" key="13">
    <source>
        <dbReference type="Proteomes" id="UP000002035"/>
    </source>
</evidence>
<keyword evidence="10 11" id="KW-0968">Cytoplasmic vesicle</keyword>